<accession>A0A0F9F6Y7</accession>
<keyword evidence="2" id="KW-0238">DNA-binding</keyword>
<dbReference type="PANTHER" id="PTHR43280:SF28">
    <property type="entry name" value="HTH-TYPE TRANSCRIPTIONAL ACTIVATOR RHAS"/>
    <property type="match status" value="1"/>
</dbReference>
<evidence type="ECO:0000313" key="5">
    <source>
        <dbReference type="EMBL" id="KKL53020.1"/>
    </source>
</evidence>
<dbReference type="InterPro" id="IPR004919">
    <property type="entry name" value="GmrSD_N"/>
</dbReference>
<dbReference type="InterPro" id="IPR018060">
    <property type="entry name" value="HTH_AraC"/>
</dbReference>
<dbReference type="SMART" id="SM00342">
    <property type="entry name" value="HTH_ARAC"/>
    <property type="match status" value="1"/>
</dbReference>
<dbReference type="SUPFAM" id="SSF46689">
    <property type="entry name" value="Homeodomain-like"/>
    <property type="match status" value="1"/>
</dbReference>
<evidence type="ECO:0000256" key="3">
    <source>
        <dbReference type="ARBA" id="ARBA00023163"/>
    </source>
</evidence>
<comment type="caution">
    <text evidence="5">The sequence shown here is derived from an EMBL/GenBank/DDBJ whole genome shotgun (WGS) entry which is preliminary data.</text>
</comment>
<protein>
    <recommendedName>
        <fullName evidence="4">HTH araC/xylS-type domain-containing protein</fullName>
    </recommendedName>
</protein>
<proteinExistence type="predicted"/>
<dbReference type="AlphaFoldDB" id="A0A0F9F6Y7"/>
<organism evidence="5">
    <name type="scientific">marine sediment metagenome</name>
    <dbReference type="NCBI Taxonomy" id="412755"/>
    <lineage>
        <taxon>unclassified sequences</taxon>
        <taxon>metagenomes</taxon>
        <taxon>ecological metagenomes</taxon>
    </lineage>
</organism>
<evidence type="ECO:0000259" key="4">
    <source>
        <dbReference type="PROSITE" id="PS01124"/>
    </source>
</evidence>
<reference evidence="5" key="1">
    <citation type="journal article" date="2015" name="Nature">
        <title>Complex archaea that bridge the gap between prokaryotes and eukaryotes.</title>
        <authorList>
            <person name="Spang A."/>
            <person name="Saw J.H."/>
            <person name="Jorgensen S.L."/>
            <person name="Zaremba-Niedzwiedzka K."/>
            <person name="Martijn J."/>
            <person name="Lind A.E."/>
            <person name="van Eijk R."/>
            <person name="Schleper C."/>
            <person name="Guy L."/>
            <person name="Ettema T.J."/>
        </authorList>
    </citation>
    <scope>NUCLEOTIDE SEQUENCE</scope>
</reference>
<dbReference type="InterPro" id="IPR009057">
    <property type="entry name" value="Homeodomain-like_sf"/>
</dbReference>
<dbReference type="Gene3D" id="1.10.10.60">
    <property type="entry name" value="Homeodomain-like"/>
    <property type="match status" value="1"/>
</dbReference>
<dbReference type="PROSITE" id="PS01124">
    <property type="entry name" value="HTH_ARAC_FAMILY_2"/>
    <property type="match status" value="1"/>
</dbReference>
<keyword evidence="1" id="KW-0805">Transcription regulation</keyword>
<feature type="domain" description="HTH araC/xylS-type" evidence="4">
    <location>
        <begin position="229"/>
        <end position="302"/>
    </location>
</feature>
<dbReference type="GO" id="GO:0003700">
    <property type="term" value="F:DNA-binding transcription factor activity"/>
    <property type="evidence" value="ECO:0007669"/>
    <property type="project" value="InterPro"/>
</dbReference>
<evidence type="ECO:0000256" key="1">
    <source>
        <dbReference type="ARBA" id="ARBA00023015"/>
    </source>
</evidence>
<feature type="non-terminal residue" evidence="5">
    <location>
        <position position="302"/>
    </location>
</feature>
<gene>
    <name evidence="5" type="ORF">LCGC14_2279650</name>
</gene>
<dbReference type="GO" id="GO:0043565">
    <property type="term" value="F:sequence-specific DNA binding"/>
    <property type="evidence" value="ECO:0007669"/>
    <property type="project" value="InterPro"/>
</dbReference>
<dbReference type="Pfam" id="PF03235">
    <property type="entry name" value="GmrSD_N"/>
    <property type="match status" value="1"/>
</dbReference>
<sequence>MITQTDIDKAHERFTTFDSCSAACCPTPTRTFELDEECRVGNLNECVIKEIIFDGKAYRIEYRRSPSRDDSDPQPMTAIRWWHDVNKTTFCGKAAPMFKPHLPGQISTSTIDTLFHMMGSGGLVCDPRYQRGYVWTIEDQRALIDSIFNRINIGTFVFSRHAGFRDEKTDNITKFLNLDGDEIEPVIRSLENCSRKQEDNSVLSVQSPHCKIPQDCRYWNNSPQKSLLDPAISYVVSHIHQKITERDVADVCKMSPFKFSRSFKKSYGVTFQDYLISARMEKASRLLTNPNVLVADVANQVG</sequence>
<dbReference type="EMBL" id="LAZR01031682">
    <property type="protein sequence ID" value="KKL53020.1"/>
    <property type="molecule type" value="Genomic_DNA"/>
</dbReference>
<keyword evidence="3" id="KW-0804">Transcription</keyword>
<evidence type="ECO:0000256" key="2">
    <source>
        <dbReference type="ARBA" id="ARBA00023125"/>
    </source>
</evidence>
<dbReference type="PANTHER" id="PTHR43280">
    <property type="entry name" value="ARAC-FAMILY TRANSCRIPTIONAL REGULATOR"/>
    <property type="match status" value="1"/>
</dbReference>
<name>A0A0F9F6Y7_9ZZZZ</name>
<dbReference type="Pfam" id="PF12833">
    <property type="entry name" value="HTH_18"/>
    <property type="match status" value="1"/>
</dbReference>